<proteinExistence type="predicted"/>
<evidence type="ECO:0000256" key="1">
    <source>
        <dbReference type="SAM" id="MobiDB-lite"/>
    </source>
</evidence>
<name>A0ABQ9UHE6_SAGOE</name>
<organism evidence="2 3">
    <name type="scientific">Saguinus oedipus</name>
    <name type="common">Cotton-top tamarin</name>
    <name type="synonym">Oedipomidas oedipus</name>
    <dbReference type="NCBI Taxonomy" id="9490"/>
    <lineage>
        <taxon>Eukaryota</taxon>
        <taxon>Metazoa</taxon>
        <taxon>Chordata</taxon>
        <taxon>Craniata</taxon>
        <taxon>Vertebrata</taxon>
        <taxon>Euteleostomi</taxon>
        <taxon>Mammalia</taxon>
        <taxon>Eutheria</taxon>
        <taxon>Euarchontoglires</taxon>
        <taxon>Primates</taxon>
        <taxon>Haplorrhini</taxon>
        <taxon>Platyrrhini</taxon>
        <taxon>Cebidae</taxon>
        <taxon>Callitrichinae</taxon>
        <taxon>Saguinus</taxon>
    </lineage>
</organism>
<feature type="region of interest" description="Disordered" evidence="1">
    <location>
        <begin position="57"/>
        <end position="79"/>
    </location>
</feature>
<reference evidence="2 3" key="1">
    <citation type="submission" date="2023-05" db="EMBL/GenBank/DDBJ databases">
        <title>B98-5 Cell Line De Novo Hybrid Assembly: An Optical Mapping Approach.</title>
        <authorList>
            <person name="Kananen K."/>
            <person name="Auerbach J.A."/>
            <person name="Kautto E."/>
            <person name="Blachly J.S."/>
        </authorList>
    </citation>
    <scope>NUCLEOTIDE SEQUENCE [LARGE SCALE GENOMIC DNA]</scope>
    <source>
        <strain evidence="2">B95-8</strain>
        <tissue evidence="2">Cell line</tissue>
    </source>
</reference>
<dbReference type="Proteomes" id="UP001266305">
    <property type="component" value="Unassembled WGS sequence"/>
</dbReference>
<evidence type="ECO:0000313" key="2">
    <source>
        <dbReference type="EMBL" id="KAK2096008.1"/>
    </source>
</evidence>
<gene>
    <name evidence="2" type="ORF">P7K49_025042</name>
</gene>
<accession>A0ABQ9UHE6</accession>
<keyword evidence="3" id="KW-1185">Reference proteome</keyword>
<dbReference type="EMBL" id="JASSZA010000012">
    <property type="protein sequence ID" value="KAK2096008.1"/>
    <property type="molecule type" value="Genomic_DNA"/>
</dbReference>
<sequence>MAPTLPSPTPSGTSLFQELSLAHGTSRVGTEQSHRADCTLKEGIVAPERGKKLLTKEAAKMQSSSVRLRDTELGSASHI</sequence>
<evidence type="ECO:0000313" key="3">
    <source>
        <dbReference type="Proteomes" id="UP001266305"/>
    </source>
</evidence>
<comment type="caution">
    <text evidence="2">The sequence shown here is derived from an EMBL/GenBank/DDBJ whole genome shotgun (WGS) entry which is preliminary data.</text>
</comment>
<protein>
    <submittedName>
        <fullName evidence="2">Uncharacterized protein</fullName>
    </submittedName>
</protein>